<proteinExistence type="predicted"/>
<evidence type="ECO:0000313" key="4">
    <source>
        <dbReference type="EMBL" id="MBO4161490.1"/>
    </source>
</evidence>
<dbReference type="Gene3D" id="1.10.10.10">
    <property type="entry name" value="Winged helix-like DNA-binding domain superfamily/Winged helix DNA-binding domain"/>
    <property type="match status" value="1"/>
</dbReference>
<dbReference type="InterPro" id="IPR000792">
    <property type="entry name" value="Tscrpt_reg_LuxR_C"/>
</dbReference>
<dbReference type="SUPFAM" id="SSF52540">
    <property type="entry name" value="P-loop containing nucleoside triphosphate hydrolases"/>
    <property type="match status" value="1"/>
</dbReference>
<reference evidence="4 5" key="1">
    <citation type="submission" date="2021-03" db="EMBL/GenBank/DDBJ databases">
        <authorList>
            <person name="Lee D.-H."/>
        </authorList>
    </citation>
    <scope>NUCLEOTIDE SEQUENCE [LARGE SCALE GENOMIC DNA]</scope>
    <source>
        <strain evidence="4 5">MMS20-R2-23</strain>
    </source>
</reference>
<dbReference type="InterPro" id="IPR041664">
    <property type="entry name" value="AAA_16"/>
</dbReference>
<feature type="domain" description="HTH luxR-type" evidence="3">
    <location>
        <begin position="902"/>
        <end position="969"/>
    </location>
</feature>
<dbReference type="PROSITE" id="PS50043">
    <property type="entry name" value="HTH_LUXR_2"/>
    <property type="match status" value="1"/>
</dbReference>
<evidence type="ECO:0000256" key="1">
    <source>
        <dbReference type="ARBA" id="ARBA00022741"/>
    </source>
</evidence>
<dbReference type="CDD" id="cd06170">
    <property type="entry name" value="LuxR_C_like"/>
    <property type="match status" value="1"/>
</dbReference>
<dbReference type="Pfam" id="PF00196">
    <property type="entry name" value="GerE"/>
    <property type="match status" value="1"/>
</dbReference>
<dbReference type="SUPFAM" id="SSF46894">
    <property type="entry name" value="C-terminal effector domain of the bipartite response regulators"/>
    <property type="match status" value="1"/>
</dbReference>
<dbReference type="Proteomes" id="UP000671399">
    <property type="component" value="Unassembled WGS sequence"/>
</dbReference>
<dbReference type="RefSeq" id="WP_208567134.1">
    <property type="nucleotide sequence ID" value="NZ_JAGFWR010000004.1"/>
</dbReference>
<dbReference type="SMART" id="SM00421">
    <property type="entry name" value="HTH_LUXR"/>
    <property type="match status" value="1"/>
</dbReference>
<gene>
    <name evidence="4" type="ORF">JQN83_11800</name>
</gene>
<dbReference type="InterPro" id="IPR036388">
    <property type="entry name" value="WH-like_DNA-bd_sf"/>
</dbReference>
<protein>
    <submittedName>
        <fullName evidence="4">AAA family ATPase</fullName>
    </submittedName>
</protein>
<dbReference type="PRINTS" id="PR00038">
    <property type="entry name" value="HTHLUXR"/>
</dbReference>
<dbReference type="Pfam" id="PF13191">
    <property type="entry name" value="AAA_16"/>
    <property type="match status" value="1"/>
</dbReference>
<dbReference type="InterPro" id="IPR027417">
    <property type="entry name" value="P-loop_NTPase"/>
</dbReference>
<comment type="caution">
    <text evidence="4">The sequence shown here is derived from an EMBL/GenBank/DDBJ whole genome shotgun (WGS) entry which is preliminary data.</text>
</comment>
<keyword evidence="2" id="KW-0067">ATP-binding</keyword>
<evidence type="ECO:0000313" key="5">
    <source>
        <dbReference type="Proteomes" id="UP000671399"/>
    </source>
</evidence>
<evidence type="ECO:0000259" key="3">
    <source>
        <dbReference type="PROSITE" id="PS50043"/>
    </source>
</evidence>
<keyword evidence="5" id="KW-1185">Reference proteome</keyword>
<evidence type="ECO:0000256" key="2">
    <source>
        <dbReference type="ARBA" id="ARBA00022840"/>
    </source>
</evidence>
<dbReference type="InterPro" id="IPR003593">
    <property type="entry name" value="AAA+_ATPase"/>
</dbReference>
<name>A0ABS3V7C4_9ACTN</name>
<sequence>MRLSSPVVIGRDTELDVIDARLSAARASSGRAVFLVGEAGIGKTRLTEQCAHAATAAGMELLRGRSSSTGPVVPFRPLAEAVLSLARTGRLPDNAELAPYRPTLARLVPEWRDPAVRDRVASVVELAEAVLRLLTAVAGQRGSVLILEDLHDADAETHAVVEYLIDNLAELPVLLMATMRSGRSPATDLAWAAAARRCATVIELGPLSAREVHQFAAACLDADDLPDELIDRLVRDSEGNPFVAEELLNGMISASALVQRDGRWRFTASPAIAVPHTVTHSVTRRMNGLDPEARTLLHTAAVLGRRFPVAAVRAATGIEERALLGHLRAGVDAEIIIPDRSTPDWYSFRHALTADAILTALTPTEQSALAQRAADALEPEHAGLPGHWCQLAAGLRQMAGDHRRAALLFAEAGRRALADGATSSAVTLLERSYLLMSDQPDPDARAGILESLLYALAEVGQAERAFALVDQATWINASTLGVEQHVLLRTRLAWVAVVTGRWSDGAAQVRIARAILGSDPPAARAAQVDVVEAHLIFGNGDGGDRTALAERLAQQALAVAERAPLAETACQALQLLAMIARSRSFDEAEGYLTRMLAISEEHGLPLWRISALFRLGVNQSMRTSEQTLLDQVKRAAELSGAILLGYSIEVVYAMHAVMQGDYRRGDEIAARCAAATARLRNVDDQQFALVTAAASAAHRGQRRLMEQRLDDFRAAGGGESSQIPLAFGFCEAVCALLEEDRAGAIAALDLARAWEDQHPNTYYMTGRSGLRPLLDALGGTADSADLEAVAATSAATLRWNRQFLHLAKAVAFGRTGDVDLAAAEITLALEAAAPYPMAHHLGLRLVAEAALADGWGDPVAWLRAAEEYFHNAEVLVIAGACRGMLRQAGAPRGQRRSGHDRIPARLRDLGVTVREYEVLLLLINGHDNQDLALRMHISPRTVEKHVASLLLKTGYANRKALRDGVRGLSSQDRPAGPRQ</sequence>
<keyword evidence="1" id="KW-0547">Nucleotide-binding</keyword>
<accession>A0ABS3V7C4</accession>
<dbReference type="SMART" id="SM00382">
    <property type="entry name" value="AAA"/>
    <property type="match status" value="1"/>
</dbReference>
<dbReference type="EMBL" id="JAGFWR010000004">
    <property type="protein sequence ID" value="MBO4161490.1"/>
    <property type="molecule type" value="Genomic_DNA"/>
</dbReference>
<dbReference type="PANTHER" id="PTHR16305">
    <property type="entry name" value="TESTICULAR SOLUBLE ADENYLYL CYCLASE"/>
    <property type="match status" value="1"/>
</dbReference>
<organism evidence="4 5">
    <name type="scientific">Micromonospora antibiotica</name>
    <dbReference type="NCBI Taxonomy" id="2807623"/>
    <lineage>
        <taxon>Bacteria</taxon>
        <taxon>Bacillati</taxon>
        <taxon>Actinomycetota</taxon>
        <taxon>Actinomycetes</taxon>
        <taxon>Micromonosporales</taxon>
        <taxon>Micromonosporaceae</taxon>
        <taxon>Micromonospora</taxon>
    </lineage>
</organism>
<dbReference type="Gene3D" id="3.40.50.300">
    <property type="entry name" value="P-loop containing nucleotide triphosphate hydrolases"/>
    <property type="match status" value="1"/>
</dbReference>
<dbReference type="PANTHER" id="PTHR16305:SF28">
    <property type="entry name" value="GUANYLATE CYCLASE DOMAIN-CONTAINING PROTEIN"/>
    <property type="match status" value="1"/>
</dbReference>
<dbReference type="InterPro" id="IPR016032">
    <property type="entry name" value="Sig_transdc_resp-reg_C-effctor"/>
</dbReference>